<dbReference type="InterPro" id="IPR035965">
    <property type="entry name" value="PAS-like_dom_sf"/>
</dbReference>
<dbReference type="Pfam" id="PF08670">
    <property type="entry name" value="MEKHLA"/>
    <property type="match status" value="1"/>
</dbReference>
<dbReference type="SUPFAM" id="SSF55785">
    <property type="entry name" value="PYP-like sensor domain (PAS domain)"/>
    <property type="match status" value="1"/>
</dbReference>
<proteinExistence type="predicted"/>
<dbReference type="InterPro" id="IPR013978">
    <property type="entry name" value="MEKHLA"/>
</dbReference>
<dbReference type="EMBL" id="UOFX01000056">
    <property type="protein sequence ID" value="VAX09698.1"/>
    <property type="molecule type" value="Genomic_DNA"/>
</dbReference>
<dbReference type="Gene3D" id="3.30.450.20">
    <property type="entry name" value="PAS domain"/>
    <property type="match status" value="1"/>
</dbReference>
<gene>
    <name evidence="2" type="ORF">MNBD_GAMMA26-1162</name>
</gene>
<protein>
    <recommendedName>
        <fullName evidence="1">MEKHLA domain-containing protein</fullName>
    </recommendedName>
</protein>
<sequence length="157" mass="17817">MTSQAPCQDNEFLAEHVMLLQSSYQRLTGRLLFPHAAGVLETAKVAFSAPFVLVSHNTLEDPVFNYANRAALKLFEMPWSEFTQLRSRESAEPANQQERARLLADVTNKGFCEGYSGIRISKTGKRFWIRDVTVWNLTDDSGCYQGQAAVYANWEYL</sequence>
<name>A0A3B1BE74_9ZZZZ</name>
<dbReference type="AlphaFoldDB" id="A0A3B1BE74"/>
<accession>A0A3B1BE74</accession>
<reference evidence="2" key="1">
    <citation type="submission" date="2018-06" db="EMBL/GenBank/DDBJ databases">
        <authorList>
            <person name="Zhirakovskaya E."/>
        </authorList>
    </citation>
    <scope>NUCLEOTIDE SEQUENCE</scope>
</reference>
<organism evidence="2">
    <name type="scientific">hydrothermal vent metagenome</name>
    <dbReference type="NCBI Taxonomy" id="652676"/>
    <lineage>
        <taxon>unclassified sequences</taxon>
        <taxon>metagenomes</taxon>
        <taxon>ecological metagenomes</taxon>
    </lineage>
</organism>
<evidence type="ECO:0000259" key="1">
    <source>
        <dbReference type="Pfam" id="PF08670"/>
    </source>
</evidence>
<evidence type="ECO:0000313" key="2">
    <source>
        <dbReference type="EMBL" id="VAX09698.1"/>
    </source>
</evidence>
<feature type="domain" description="MEKHLA" evidence="1">
    <location>
        <begin position="15"/>
        <end position="155"/>
    </location>
</feature>